<gene>
    <name evidence="1" type="ORF">QR98_0053740</name>
</gene>
<dbReference type="Proteomes" id="UP000616769">
    <property type="component" value="Unassembled WGS sequence"/>
</dbReference>
<evidence type="ECO:0000313" key="1">
    <source>
        <dbReference type="EMBL" id="KPM06893.1"/>
    </source>
</evidence>
<proteinExistence type="predicted"/>
<protein>
    <submittedName>
        <fullName evidence="1">Uncharacterized protein</fullName>
    </submittedName>
</protein>
<reference evidence="1 2" key="1">
    <citation type="journal article" date="2015" name="Parasit. Vectors">
        <title>Draft genome of the scabies mite.</title>
        <authorList>
            <person name="Rider S.D.Jr."/>
            <person name="Morgan M.S."/>
            <person name="Arlian L.G."/>
        </authorList>
    </citation>
    <scope>NUCLEOTIDE SEQUENCE [LARGE SCALE GENOMIC DNA]</scope>
    <source>
        <strain evidence="1">Arlian Lab</strain>
    </source>
</reference>
<dbReference type="AlphaFoldDB" id="A0A132A7E3"/>
<dbReference type="EMBL" id="JXLN01011123">
    <property type="protein sequence ID" value="KPM06893.1"/>
    <property type="molecule type" value="Genomic_DNA"/>
</dbReference>
<name>A0A132A7E3_SARSC</name>
<sequence length="75" mass="8951">MESVSNKYIETVSIKNFEDFYRTLFQWLEHSCSLVALRKDLRNVLRLLSTETSILHDPESLREQIGFVLNSWKFQ</sequence>
<dbReference type="VEuPathDB" id="VectorBase:SSCA004008"/>
<accession>A0A132A7E3</accession>
<evidence type="ECO:0000313" key="2">
    <source>
        <dbReference type="Proteomes" id="UP000616769"/>
    </source>
</evidence>
<organism evidence="1 2">
    <name type="scientific">Sarcoptes scabiei</name>
    <name type="common">Itch mite</name>
    <name type="synonym">Acarus scabiei</name>
    <dbReference type="NCBI Taxonomy" id="52283"/>
    <lineage>
        <taxon>Eukaryota</taxon>
        <taxon>Metazoa</taxon>
        <taxon>Ecdysozoa</taxon>
        <taxon>Arthropoda</taxon>
        <taxon>Chelicerata</taxon>
        <taxon>Arachnida</taxon>
        <taxon>Acari</taxon>
        <taxon>Acariformes</taxon>
        <taxon>Sarcoptiformes</taxon>
        <taxon>Astigmata</taxon>
        <taxon>Psoroptidia</taxon>
        <taxon>Sarcoptoidea</taxon>
        <taxon>Sarcoptidae</taxon>
        <taxon>Sarcoptinae</taxon>
        <taxon>Sarcoptes</taxon>
    </lineage>
</organism>
<comment type="caution">
    <text evidence="1">The sequence shown here is derived from an EMBL/GenBank/DDBJ whole genome shotgun (WGS) entry which is preliminary data.</text>
</comment>
<dbReference type="OrthoDB" id="6022628at2759"/>